<evidence type="ECO:0000313" key="2">
    <source>
        <dbReference type="Proteomes" id="UP000095287"/>
    </source>
</evidence>
<dbReference type="Proteomes" id="UP000095287">
    <property type="component" value="Unplaced"/>
</dbReference>
<evidence type="ECO:0000313" key="3">
    <source>
        <dbReference type="WBParaSite" id="L893_g28074.t1"/>
    </source>
</evidence>
<organism evidence="2 3">
    <name type="scientific">Steinernema glaseri</name>
    <dbReference type="NCBI Taxonomy" id="37863"/>
    <lineage>
        <taxon>Eukaryota</taxon>
        <taxon>Metazoa</taxon>
        <taxon>Ecdysozoa</taxon>
        <taxon>Nematoda</taxon>
        <taxon>Chromadorea</taxon>
        <taxon>Rhabditida</taxon>
        <taxon>Tylenchina</taxon>
        <taxon>Panagrolaimomorpha</taxon>
        <taxon>Strongyloidoidea</taxon>
        <taxon>Steinernematidae</taxon>
        <taxon>Steinernema</taxon>
    </lineage>
</organism>
<name>A0A1I7ZNI9_9BILA</name>
<keyword evidence="2" id="KW-1185">Reference proteome</keyword>
<evidence type="ECO:0000256" key="1">
    <source>
        <dbReference type="SAM" id="MobiDB-lite"/>
    </source>
</evidence>
<accession>A0A1I7ZNI9</accession>
<feature type="region of interest" description="Disordered" evidence="1">
    <location>
        <begin position="1"/>
        <end position="71"/>
    </location>
</feature>
<reference evidence="3" key="1">
    <citation type="submission" date="2016-11" db="UniProtKB">
        <authorList>
            <consortium name="WormBaseParasite"/>
        </authorList>
    </citation>
    <scope>IDENTIFICATION</scope>
</reference>
<dbReference type="WBParaSite" id="L893_g28074.t1">
    <property type="protein sequence ID" value="L893_g28074.t1"/>
    <property type="gene ID" value="L893_g28074"/>
</dbReference>
<proteinExistence type="predicted"/>
<feature type="compositionally biased region" description="Basic and acidic residues" evidence="1">
    <location>
        <begin position="54"/>
        <end position="65"/>
    </location>
</feature>
<feature type="compositionally biased region" description="Pro residues" evidence="1">
    <location>
        <begin position="1"/>
        <end position="12"/>
    </location>
</feature>
<dbReference type="AlphaFoldDB" id="A0A1I7ZNI9"/>
<protein>
    <submittedName>
        <fullName evidence="3">Uncharacterized protein</fullName>
    </submittedName>
</protein>
<sequence>MHTERPAPPPPAGALRSDRSHRETGLCPRDQICAFSAHSGHVPHPAESPGPSDRISRRNPADTRGLRRRNY</sequence>